<reference evidence="3 4" key="1">
    <citation type="submission" date="2019-12" db="EMBL/GenBank/DDBJ databases">
        <authorList>
            <person name="Alioto T."/>
            <person name="Alioto T."/>
            <person name="Gomez Garrido J."/>
        </authorList>
    </citation>
    <scope>NUCLEOTIDE SEQUENCE [LARGE SCALE GENOMIC DNA]</scope>
</reference>
<dbReference type="Proteomes" id="UP000594638">
    <property type="component" value="Unassembled WGS sequence"/>
</dbReference>
<protein>
    <submittedName>
        <fullName evidence="3">Calcium-binding EF-hand</fullName>
    </submittedName>
</protein>
<dbReference type="PROSITE" id="PS50222">
    <property type="entry name" value="EF_HAND_2"/>
    <property type="match status" value="1"/>
</dbReference>
<evidence type="ECO:0000313" key="4">
    <source>
        <dbReference type="Proteomes" id="UP000594638"/>
    </source>
</evidence>
<comment type="caution">
    <text evidence="3">The sequence shown here is derived from an EMBL/GenBank/DDBJ whole genome shotgun (WGS) entry which is preliminary data.</text>
</comment>
<dbReference type="InterPro" id="IPR002048">
    <property type="entry name" value="EF_hand_dom"/>
</dbReference>
<name>A0A8S0S2I8_OLEEU</name>
<dbReference type="GO" id="GO:0005509">
    <property type="term" value="F:calcium ion binding"/>
    <property type="evidence" value="ECO:0007669"/>
    <property type="project" value="InterPro"/>
</dbReference>
<gene>
    <name evidence="3" type="ORF">OLEA9_A101907</name>
</gene>
<dbReference type="PROSITE" id="PS00018">
    <property type="entry name" value="EF_HAND_1"/>
    <property type="match status" value="1"/>
</dbReference>
<accession>A0A8S0S2I8</accession>
<evidence type="ECO:0000256" key="1">
    <source>
        <dbReference type="ARBA" id="ARBA00022837"/>
    </source>
</evidence>
<keyword evidence="4" id="KW-1185">Reference proteome</keyword>
<sequence>MSSLTCSMRMKLSGKPSSKEFELQVKEDNENLYDVLFERFDVDKSDTIEWNDLTILMKEIMVAKARSIGNFASFNNSTSFALEMKKLRHFYIIKYLTIES</sequence>
<dbReference type="EMBL" id="CACTIH010003833">
    <property type="protein sequence ID" value="CAA2985936.1"/>
    <property type="molecule type" value="Genomic_DNA"/>
</dbReference>
<feature type="domain" description="EF-hand" evidence="2">
    <location>
        <begin position="28"/>
        <end position="63"/>
    </location>
</feature>
<dbReference type="InterPro" id="IPR018247">
    <property type="entry name" value="EF_Hand_1_Ca_BS"/>
</dbReference>
<evidence type="ECO:0000259" key="2">
    <source>
        <dbReference type="PROSITE" id="PS50222"/>
    </source>
</evidence>
<dbReference type="AlphaFoldDB" id="A0A8S0S2I8"/>
<dbReference type="Gramene" id="OE9A101907T1">
    <property type="protein sequence ID" value="OE9A101907C1"/>
    <property type="gene ID" value="OE9A101907"/>
</dbReference>
<dbReference type="SUPFAM" id="SSF47473">
    <property type="entry name" value="EF-hand"/>
    <property type="match status" value="1"/>
</dbReference>
<evidence type="ECO:0000313" key="3">
    <source>
        <dbReference type="EMBL" id="CAA2985936.1"/>
    </source>
</evidence>
<dbReference type="InterPro" id="IPR011992">
    <property type="entry name" value="EF-hand-dom_pair"/>
</dbReference>
<dbReference type="OrthoDB" id="186625at2759"/>
<proteinExistence type="predicted"/>
<keyword evidence="1" id="KW-0106">Calcium</keyword>
<organism evidence="3 4">
    <name type="scientific">Olea europaea subsp. europaea</name>
    <dbReference type="NCBI Taxonomy" id="158383"/>
    <lineage>
        <taxon>Eukaryota</taxon>
        <taxon>Viridiplantae</taxon>
        <taxon>Streptophyta</taxon>
        <taxon>Embryophyta</taxon>
        <taxon>Tracheophyta</taxon>
        <taxon>Spermatophyta</taxon>
        <taxon>Magnoliopsida</taxon>
        <taxon>eudicotyledons</taxon>
        <taxon>Gunneridae</taxon>
        <taxon>Pentapetalae</taxon>
        <taxon>asterids</taxon>
        <taxon>lamiids</taxon>
        <taxon>Lamiales</taxon>
        <taxon>Oleaceae</taxon>
        <taxon>Oleeae</taxon>
        <taxon>Olea</taxon>
    </lineage>
</organism>